<keyword evidence="3" id="KW-0963">Cytoplasm</keyword>
<keyword evidence="5" id="KW-1185">Reference proteome</keyword>
<comment type="function">
    <text evidence="3">Nucleoside triphosphate pyrophosphatase. May have a dual role in cell division arrest and in preventing the incorporation of modified nucleotides into cellular nucleic acids.</text>
</comment>
<evidence type="ECO:0000256" key="1">
    <source>
        <dbReference type="ARBA" id="ARBA00001968"/>
    </source>
</evidence>
<gene>
    <name evidence="4" type="primary">maf</name>
    <name evidence="4" type="ORF">I0C86_16745</name>
</gene>
<comment type="caution">
    <text evidence="3">Lacks conserved residue(s) required for the propagation of feature annotation.</text>
</comment>
<protein>
    <recommendedName>
        <fullName evidence="3">Nucleoside triphosphate pyrophosphatase</fullName>
        <ecNumber evidence="3">3.6.1.9</ecNumber>
    </recommendedName>
    <alternativeName>
        <fullName evidence="3">Nucleotide pyrophosphatase</fullName>
        <shortName evidence="3">Nucleotide PPase</shortName>
    </alternativeName>
</protein>
<evidence type="ECO:0000313" key="5">
    <source>
        <dbReference type="Proteomes" id="UP000638560"/>
    </source>
</evidence>
<comment type="subcellular location">
    <subcellularLocation>
        <location evidence="3">Cytoplasm</location>
    </subcellularLocation>
</comment>
<comment type="caution">
    <text evidence="4">The sequence shown here is derived from an EMBL/GenBank/DDBJ whole genome shotgun (WGS) entry which is preliminary data.</text>
</comment>
<feature type="active site" description="Proton acceptor" evidence="3">
    <location>
        <position position="88"/>
    </location>
</feature>
<dbReference type="RefSeq" id="WP_196202164.1">
    <property type="nucleotide sequence ID" value="NZ_JADPUN010000162.1"/>
</dbReference>
<comment type="catalytic activity">
    <reaction evidence="3">
        <text>a 2'-deoxyribonucleoside 5'-triphosphate + H2O = a 2'-deoxyribonucleoside 5'-phosphate + diphosphate + H(+)</text>
        <dbReference type="Rhea" id="RHEA:44644"/>
        <dbReference type="ChEBI" id="CHEBI:15377"/>
        <dbReference type="ChEBI" id="CHEBI:15378"/>
        <dbReference type="ChEBI" id="CHEBI:33019"/>
        <dbReference type="ChEBI" id="CHEBI:61560"/>
        <dbReference type="ChEBI" id="CHEBI:65317"/>
        <dbReference type="EC" id="3.6.1.9"/>
    </reaction>
</comment>
<dbReference type="NCBIfam" id="TIGR00172">
    <property type="entry name" value="maf"/>
    <property type="match status" value="1"/>
</dbReference>
<dbReference type="PANTHER" id="PTHR43213:SF5">
    <property type="entry name" value="BIFUNCTIONAL DTTP_UTP PYROPHOSPHATASE_METHYLTRANSFERASE PROTEIN-RELATED"/>
    <property type="match status" value="1"/>
</dbReference>
<dbReference type="Proteomes" id="UP000638560">
    <property type="component" value="Unassembled WGS sequence"/>
</dbReference>
<dbReference type="InterPro" id="IPR029001">
    <property type="entry name" value="ITPase-like_fam"/>
</dbReference>
<keyword evidence="2 3" id="KW-0378">Hydrolase</keyword>
<dbReference type="EC" id="3.6.1.9" evidence="3"/>
<organism evidence="4 5">
    <name type="scientific">Plantactinospora alkalitolerans</name>
    <dbReference type="NCBI Taxonomy" id="2789879"/>
    <lineage>
        <taxon>Bacteria</taxon>
        <taxon>Bacillati</taxon>
        <taxon>Actinomycetota</taxon>
        <taxon>Actinomycetes</taxon>
        <taxon>Micromonosporales</taxon>
        <taxon>Micromonosporaceae</taxon>
        <taxon>Plantactinospora</taxon>
    </lineage>
</organism>
<dbReference type="PANTHER" id="PTHR43213">
    <property type="entry name" value="BIFUNCTIONAL DTTP/UTP PYROPHOSPHATASE/METHYLTRANSFERASE PROTEIN-RELATED"/>
    <property type="match status" value="1"/>
</dbReference>
<evidence type="ECO:0000256" key="3">
    <source>
        <dbReference type="HAMAP-Rule" id="MF_00528"/>
    </source>
</evidence>
<dbReference type="PIRSF" id="PIRSF006305">
    <property type="entry name" value="Maf"/>
    <property type="match status" value="1"/>
</dbReference>
<comment type="cofactor">
    <cofactor evidence="1 3">
        <name>a divalent metal cation</name>
        <dbReference type="ChEBI" id="CHEBI:60240"/>
    </cofactor>
</comment>
<comment type="similarity">
    <text evidence="3">Belongs to the Maf family.</text>
</comment>
<proteinExistence type="inferred from homology"/>
<dbReference type="HAMAP" id="MF_00528">
    <property type="entry name" value="Maf"/>
    <property type="match status" value="1"/>
</dbReference>
<dbReference type="SUPFAM" id="SSF52972">
    <property type="entry name" value="ITPase-like"/>
    <property type="match status" value="1"/>
</dbReference>
<comment type="catalytic activity">
    <reaction evidence="3">
        <text>a ribonucleoside 5'-triphosphate + H2O = a ribonucleoside 5'-phosphate + diphosphate + H(+)</text>
        <dbReference type="Rhea" id="RHEA:23996"/>
        <dbReference type="ChEBI" id="CHEBI:15377"/>
        <dbReference type="ChEBI" id="CHEBI:15378"/>
        <dbReference type="ChEBI" id="CHEBI:33019"/>
        <dbReference type="ChEBI" id="CHEBI:58043"/>
        <dbReference type="ChEBI" id="CHEBI:61557"/>
        <dbReference type="EC" id="3.6.1.9"/>
    </reaction>
</comment>
<evidence type="ECO:0000313" key="4">
    <source>
        <dbReference type="EMBL" id="MBF9130597.1"/>
    </source>
</evidence>
<dbReference type="Gene3D" id="3.90.950.10">
    <property type="match status" value="1"/>
</dbReference>
<dbReference type="EMBL" id="JADPUN010000162">
    <property type="protein sequence ID" value="MBF9130597.1"/>
    <property type="molecule type" value="Genomic_DNA"/>
</dbReference>
<dbReference type="CDD" id="cd00555">
    <property type="entry name" value="Maf"/>
    <property type="match status" value="1"/>
</dbReference>
<keyword evidence="3" id="KW-0546">Nucleotide metabolism</keyword>
<name>A0ABS0GWL4_9ACTN</name>
<accession>A0ABS0GWL4</accession>
<dbReference type="Pfam" id="PF02545">
    <property type="entry name" value="Maf"/>
    <property type="match status" value="1"/>
</dbReference>
<evidence type="ECO:0000256" key="2">
    <source>
        <dbReference type="ARBA" id="ARBA00022801"/>
    </source>
</evidence>
<dbReference type="InterPro" id="IPR003697">
    <property type="entry name" value="Maf-like"/>
</dbReference>
<reference evidence="4 5" key="1">
    <citation type="submission" date="2020-11" db="EMBL/GenBank/DDBJ databases">
        <title>A novel isolate from a Black sea contaminated sediment with potential to produce alkanes: Plantactinospora alkalitolerans sp. nov.</title>
        <authorList>
            <person name="Carro L."/>
            <person name="Veyisoglu A."/>
            <person name="Guven K."/>
            <person name="Schumann P."/>
            <person name="Klenk H.-P."/>
            <person name="Sahin N."/>
        </authorList>
    </citation>
    <scope>NUCLEOTIDE SEQUENCE [LARGE SCALE GENOMIC DNA]</scope>
    <source>
        <strain evidence="4 5">S1510</strain>
    </source>
</reference>
<sequence length="228" mass="23946">MRTTKRLRLVLASASPARRKLLRAAGIEPEVLVSGVDESKVDPSTPEALSLTLAQLKARTVAERLGQPTGNGSASESTDLQTLVLGCDSVLAFDGEILGKPVDADEATRRWHAMRGRSGVLHSGHCLIDLSSGREVGAVAHTVVHFAAITDDEIAAYVATGEPMQVAGAFTIDGLGGPFVDRVDGDHGTVIGLSLPLLRALLGEFGLRITDLWTAAPVPSTATEHAER</sequence>